<feature type="active site" evidence="5">
    <location>
        <position position="19"/>
    </location>
</feature>
<proteinExistence type="inferred from homology"/>
<sequence>MIKSANIFVTGKVQGVGFRFTVQKIAMENGLYGWVKNLGDGSVEVFVQGDEKVIYPFIDKLKDNPTPFSKVRDVQWTWKATEKEFSSFDILY</sequence>
<keyword evidence="10" id="KW-1185">Reference proteome</keyword>
<dbReference type="PROSITE" id="PS51160">
    <property type="entry name" value="ACYLPHOSPHATASE_3"/>
    <property type="match status" value="1"/>
</dbReference>
<dbReference type="Pfam" id="PF00708">
    <property type="entry name" value="Acylphosphatase"/>
    <property type="match status" value="1"/>
</dbReference>
<name>A0A3L7JXD7_9BACI</name>
<dbReference type="InterPro" id="IPR017968">
    <property type="entry name" value="Acylphosphatase_CS"/>
</dbReference>
<evidence type="ECO:0000256" key="3">
    <source>
        <dbReference type="ARBA" id="ARBA00015991"/>
    </source>
</evidence>
<dbReference type="OrthoDB" id="9808093at2"/>
<comment type="catalytic activity">
    <reaction evidence="4 5 6">
        <text>an acyl phosphate + H2O = a carboxylate + phosphate + H(+)</text>
        <dbReference type="Rhea" id="RHEA:14965"/>
        <dbReference type="ChEBI" id="CHEBI:15377"/>
        <dbReference type="ChEBI" id="CHEBI:15378"/>
        <dbReference type="ChEBI" id="CHEBI:29067"/>
        <dbReference type="ChEBI" id="CHEBI:43474"/>
        <dbReference type="ChEBI" id="CHEBI:59918"/>
        <dbReference type="EC" id="3.6.1.7"/>
    </reaction>
</comment>
<dbReference type="PROSITE" id="PS00150">
    <property type="entry name" value="ACYLPHOSPHATASE_1"/>
    <property type="match status" value="1"/>
</dbReference>
<evidence type="ECO:0000256" key="5">
    <source>
        <dbReference type="PROSITE-ProRule" id="PRU00520"/>
    </source>
</evidence>
<evidence type="ECO:0000256" key="2">
    <source>
        <dbReference type="ARBA" id="ARBA00012150"/>
    </source>
</evidence>
<dbReference type="RefSeq" id="WP_121680541.1">
    <property type="nucleotide sequence ID" value="NZ_RCVZ01000006.1"/>
</dbReference>
<organism evidence="9 10">
    <name type="scientific">Falsibacillus albus</name>
    <dbReference type="NCBI Taxonomy" id="2478915"/>
    <lineage>
        <taxon>Bacteria</taxon>
        <taxon>Bacillati</taxon>
        <taxon>Bacillota</taxon>
        <taxon>Bacilli</taxon>
        <taxon>Bacillales</taxon>
        <taxon>Bacillaceae</taxon>
        <taxon>Falsibacillus</taxon>
    </lineage>
</organism>
<gene>
    <name evidence="9" type="ORF">D9X91_10340</name>
</gene>
<evidence type="ECO:0000313" key="10">
    <source>
        <dbReference type="Proteomes" id="UP000276770"/>
    </source>
</evidence>
<dbReference type="PRINTS" id="PR00112">
    <property type="entry name" value="ACYLPHPHTASE"/>
</dbReference>
<evidence type="ECO:0000259" key="8">
    <source>
        <dbReference type="PROSITE" id="PS51160"/>
    </source>
</evidence>
<evidence type="ECO:0000313" key="9">
    <source>
        <dbReference type="EMBL" id="RLQ95426.1"/>
    </source>
</evidence>
<dbReference type="EC" id="3.6.1.7" evidence="2 5"/>
<dbReference type="PROSITE" id="PS00151">
    <property type="entry name" value="ACYLPHOSPHATASE_2"/>
    <property type="match status" value="1"/>
</dbReference>
<evidence type="ECO:0000256" key="7">
    <source>
        <dbReference type="RuleBase" id="RU004168"/>
    </source>
</evidence>
<dbReference type="Gene3D" id="3.30.70.100">
    <property type="match status" value="1"/>
</dbReference>
<dbReference type="Proteomes" id="UP000276770">
    <property type="component" value="Unassembled WGS sequence"/>
</dbReference>
<comment type="similarity">
    <text evidence="1 7">Belongs to the acylphosphatase family.</text>
</comment>
<evidence type="ECO:0000256" key="4">
    <source>
        <dbReference type="ARBA" id="ARBA00047645"/>
    </source>
</evidence>
<reference evidence="9 10" key="1">
    <citation type="submission" date="2018-10" db="EMBL/GenBank/DDBJ databases">
        <title>Falsibacillus sp. genome draft.</title>
        <authorList>
            <person name="Shi S."/>
        </authorList>
    </citation>
    <scope>NUCLEOTIDE SEQUENCE [LARGE SCALE GENOMIC DNA]</scope>
    <source>
        <strain evidence="9 10">GY 10110</strain>
    </source>
</reference>
<dbReference type="InterPro" id="IPR001792">
    <property type="entry name" value="Acylphosphatase-like_dom"/>
</dbReference>
<comment type="caution">
    <text evidence="9">The sequence shown here is derived from an EMBL/GenBank/DDBJ whole genome shotgun (WGS) entry which is preliminary data.</text>
</comment>
<dbReference type="InterPro" id="IPR036046">
    <property type="entry name" value="Acylphosphatase-like_dom_sf"/>
</dbReference>
<accession>A0A3L7JXD7</accession>
<evidence type="ECO:0000256" key="6">
    <source>
        <dbReference type="RuleBase" id="RU000553"/>
    </source>
</evidence>
<protein>
    <recommendedName>
        <fullName evidence="3 5">Acylphosphatase</fullName>
        <ecNumber evidence="2 5">3.6.1.7</ecNumber>
    </recommendedName>
</protein>
<dbReference type="SUPFAM" id="SSF54975">
    <property type="entry name" value="Acylphosphatase/BLUF domain-like"/>
    <property type="match status" value="1"/>
</dbReference>
<dbReference type="EMBL" id="RCVZ01000006">
    <property type="protein sequence ID" value="RLQ95426.1"/>
    <property type="molecule type" value="Genomic_DNA"/>
</dbReference>
<dbReference type="PANTHER" id="PTHR47268:SF4">
    <property type="entry name" value="ACYLPHOSPHATASE"/>
    <property type="match status" value="1"/>
</dbReference>
<dbReference type="InterPro" id="IPR020456">
    <property type="entry name" value="Acylphosphatase"/>
</dbReference>
<evidence type="ECO:0000256" key="1">
    <source>
        <dbReference type="ARBA" id="ARBA00005614"/>
    </source>
</evidence>
<feature type="domain" description="Acylphosphatase-like" evidence="8">
    <location>
        <begin position="4"/>
        <end position="92"/>
    </location>
</feature>
<dbReference type="AlphaFoldDB" id="A0A3L7JXD7"/>
<dbReference type="GO" id="GO:0003998">
    <property type="term" value="F:acylphosphatase activity"/>
    <property type="evidence" value="ECO:0007669"/>
    <property type="project" value="UniProtKB-EC"/>
</dbReference>
<dbReference type="PANTHER" id="PTHR47268">
    <property type="entry name" value="ACYLPHOSPHATASE"/>
    <property type="match status" value="1"/>
</dbReference>
<feature type="active site" evidence="5">
    <location>
        <position position="37"/>
    </location>
</feature>
<keyword evidence="5 6" id="KW-0378">Hydrolase</keyword>